<dbReference type="GO" id="GO:0008483">
    <property type="term" value="F:transaminase activity"/>
    <property type="evidence" value="ECO:0007669"/>
    <property type="project" value="UniProtKB-KW"/>
</dbReference>
<dbReference type="Gene3D" id="3.90.1150.10">
    <property type="entry name" value="Aspartate Aminotransferase, domain 1"/>
    <property type="match status" value="1"/>
</dbReference>
<protein>
    <recommendedName>
        <fullName evidence="2">cysteine-S-conjugate beta-lyase</fullName>
        <ecNumber evidence="2">4.4.1.13</ecNumber>
    </recommendedName>
</protein>
<dbReference type="OrthoDB" id="3224382at2"/>
<dbReference type="RefSeq" id="WP_006721730.1">
    <property type="nucleotide sequence ID" value="NZ_CP085935.1"/>
</dbReference>
<evidence type="ECO:0000256" key="1">
    <source>
        <dbReference type="ARBA" id="ARBA00001933"/>
    </source>
</evidence>
<dbReference type="EC" id="4.4.1.13" evidence="2"/>
<proteinExistence type="inferred from homology"/>
<keyword evidence="8" id="KW-1185">Reference proteome</keyword>
<organism evidence="7 8">
    <name type="scientific">Collinsella stercoris DSM 13279</name>
    <dbReference type="NCBI Taxonomy" id="445975"/>
    <lineage>
        <taxon>Bacteria</taxon>
        <taxon>Bacillati</taxon>
        <taxon>Actinomycetota</taxon>
        <taxon>Coriobacteriia</taxon>
        <taxon>Coriobacteriales</taxon>
        <taxon>Coriobacteriaceae</taxon>
        <taxon>Collinsella</taxon>
    </lineage>
</organism>
<dbReference type="eggNOG" id="COG1168">
    <property type="taxonomic scope" value="Bacteria"/>
</dbReference>
<comment type="cofactor">
    <cofactor evidence="1">
        <name>pyridoxal 5'-phosphate</name>
        <dbReference type="ChEBI" id="CHEBI:597326"/>
    </cofactor>
</comment>
<dbReference type="STRING" id="445975.COLSTE_02099"/>
<dbReference type="InterPro" id="IPR015421">
    <property type="entry name" value="PyrdxlP-dep_Trfase_major"/>
</dbReference>
<dbReference type="SUPFAM" id="SSF53383">
    <property type="entry name" value="PLP-dependent transferases"/>
    <property type="match status" value="1"/>
</dbReference>
<dbReference type="InterPro" id="IPR004839">
    <property type="entry name" value="Aminotransferase_I/II_large"/>
</dbReference>
<feature type="domain" description="Aminotransferase class I/classII large" evidence="6">
    <location>
        <begin position="50"/>
        <end position="398"/>
    </location>
</feature>
<comment type="caution">
    <text evidence="7">The sequence shown here is derived from an EMBL/GenBank/DDBJ whole genome shotgun (WGS) entry which is preliminary data.</text>
</comment>
<reference evidence="7 8" key="1">
    <citation type="submission" date="2008-10" db="EMBL/GenBank/DDBJ databases">
        <title>Draft genome sequence of Collinsella stercoris (DSM 13279).</title>
        <authorList>
            <person name="Sudarsanam P."/>
            <person name="Ley R."/>
            <person name="Guruge J."/>
            <person name="Turnbaugh P.J."/>
            <person name="Mahowald M."/>
            <person name="Liep D."/>
            <person name="Gordon J."/>
        </authorList>
    </citation>
    <scope>NUCLEOTIDE SEQUENCE [LARGE SCALE GENOMIC DNA]</scope>
    <source>
        <strain evidence="7 8">DSM 13279</strain>
    </source>
</reference>
<dbReference type="GeneID" id="98002186"/>
<keyword evidence="3" id="KW-0663">Pyridoxal phosphate</keyword>
<accession>B6GDC1</accession>
<evidence type="ECO:0000256" key="3">
    <source>
        <dbReference type="ARBA" id="ARBA00022898"/>
    </source>
</evidence>
<comment type="similarity">
    <text evidence="5">Belongs to the class-II pyridoxal-phosphate-dependent aminotransferase family. MalY/PatB cystathionine beta-lyase subfamily.</text>
</comment>
<dbReference type="InterPro" id="IPR015424">
    <property type="entry name" value="PyrdxlP-dep_Trfase"/>
</dbReference>
<reference evidence="7 8" key="2">
    <citation type="submission" date="2008-10" db="EMBL/GenBank/DDBJ databases">
        <authorList>
            <person name="Fulton L."/>
            <person name="Clifton S."/>
            <person name="Fulton B."/>
            <person name="Xu J."/>
            <person name="Minx P."/>
            <person name="Pepin K.H."/>
            <person name="Johnson M."/>
            <person name="Thiruvilangam P."/>
            <person name="Bhonagiri V."/>
            <person name="Nash W.E."/>
            <person name="Mardis E.R."/>
            <person name="Wilson R.K."/>
        </authorList>
    </citation>
    <scope>NUCLEOTIDE SEQUENCE [LARGE SCALE GENOMIC DNA]</scope>
    <source>
        <strain evidence="7 8">DSM 13279</strain>
    </source>
</reference>
<dbReference type="GO" id="GO:0047804">
    <property type="term" value="F:cysteine-S-conjugate beta-lyase activity"/>
    <property type="evidence" value="ECO:0007669"/>
    <property type="project" value="UniProtKB-EC"/>
</dbReference>
<dbReference type="InterPro" id="IPR051798">
    <property type="entry name" value="Class-II_PLP-Dep_Aminotrans"/>
</dbReference>
<gene>
    <name evidence="7" type="ORF">COLSTE_02099</name>
</gene>
<keyword evidence="7" id="KW-0808">Transferase</keyword>
<evidence type="ECO:0000256" key="2">
    <source>
        <dbReference type="ARBA" id="ARBA00012224"/>
    </source>
</evidence>
<dbReference type="PANTHER" id="PTHR43525">
    <property type="entry name" value="PROTEIN MALY"/>
    <property type="match status" value="1"/>
</dbReference>
<dbReference type="Pfam" id="PF00155">
    <property type="entry name" value="Aminotran_1_2"/>
    <property type="match status" value="1"/>
</dbReference>
<dbReference type="PANTHER" id="PTHR43525:SF1">
    <property type="entry name" value="PROTEIN MALY"/>
    <property type="match status" value="1"/>
</dbReference>
<evidence type="ECO:0000313" key="7">
    <source>
        <dbReference type="EMBL" id="EEA89737.1"/>
    </source>
</evidence>
<dbReference type="EMBL" id="ABXJ01000125">
    <property type="protein sequence ID" value="EEA89737.1"/>
    <property type="molecule type" value="Genomic_DNA"/>
</dbReference>
<dbReference type="Gene3D" id="3.40.640.10">
    <property type="entry name" value="Type I PLP-dependent aspartate aminotransferase-like (Major domain)"/>
    <property type="match status" value="1"/>
</dbReference>
<dbReference type="CDD" id="cd00609">
    <property type="entry name" value="AAT_like"/>
    <property type="match status" value="1"/>
</dbReference>
<keyword evidence="7" id="KW-0032">Aminotransferase</keyword>
<sequence length="404" mass="44969">MSTFTEIIDRAGKDSIAADVASAIAGGSLGPTDAVVREGFDPIPMWVADMSFATAPCVLCALRERIDHPCFGYFEAPQRYYDAIIAWHERRNGVHGMRPEHIAYENGVLGGVASSLAVLCSRGDKVLVHAPTYVGFTKTLKNAGYDLVASQLVPDEDGVWRMDFDDMERKIVENDIHAAIFCSPHNPTGRVWERWEIERAMEIFRIHDVYVVSDEIWSDLLLDGHVHIPTQSVSEDACNRTVALYAPSKTFNLAGLVGSYRVVYNDWLRARLDKEESLSHYNSQNVLSMHALLGAYSDEGMAWVDELTSVLSENARIAYEFFSALPGVSVARPQGTYMLFVDCSGWCRGHDVSIDDVLRSGVEVGVLWQDGRPFGGEATIRMNLALPTSRLHEALHRLDEHVFS</sequence>
<name>B6GDC1_9ACTN</name>
<dbReference type="Proteomes" id="UP000003560">
    <property type="component" value="Unassembled WGS sequence"/>
</dbReference>
<evidence type="ECO:0000256" key="4">
    <source>
        <dbReference type="ARBA" id="ARBA00023239"/>
    </source>
</evidence>
<evidence type="ECO:0000256" key="5">
    <source>
        <dbReference type="ARBA" id="ARBA00037974"/>
    </source>
</evidence>
<keyword evidence="4" id="KW-0456">Lyase</keyword>
<dbReference type="GO" id="GO:0030170">
    <property type="term" value="F:pyridoxal phosphate binding"/>
    <property type="evidence" value="ECO:0007669"/>
    <property type="project" value="InterPro"/>
</dbReference>
<evidence type="ECO:0000259" key="6">
    <source>
        <dbReference type="Pfam" id="PF00155"/>
    </source>
</evidence>
<dbReference type="AlphaFoldDB" id="B6GDC1"/>
<dbReference type="InterPro" id="IPR015422">
    <property type="entry name" value="PyrdxlP-dep_Trfase_small"/>
</dbReference>
<dbReference type="HOGENOM" id="CLU_017584_15_0_11"/>
<evidence type="ECO:0000313" key="8">
    <source>
        <dbReference type="Proteomes" id="UP000003560"/>
    </source>
</evidence>